<evidence type="ECO:0000256" key="1">
    <source>
        <dbReference type="ARBA" id="ARBA00022553"/>
    </source>
</evidence>
<accession>A0A9X4AEY0</accession>
<reference evidence="5" key="1">
    <citation type="submission" date="2022-06" db="EMBL/GenBank/DDBJ databases">
        <title>Aquibacillus sp. a new bacterium isolated from soil saline samples.</title>
        <authorList>
            <person name="Galisteo C."/>
            <person name="De La Haba R."/>
            <person name="Sanchez-Porro C."/>
            <person name="Ventosa A."/>
        </authorList>
    </citation>
    <scope>NUCLEOTIDE SEQUENCE</scope>
    <source>
        <strain evidence="5">3ASR75-54</strain>
    </source>
</reference>
<feature type="domain" description="SpoOB alpha-helical" evidence="4">
    <location>
        <begin position="2"/>
        <end position="54"/>
    </location>
</feature>
<keyword evidence="2" id="KW-0808">Transferase</keyword>
<gene>
    <name evidence="5" type="ORF">NC799_01880</name>
</gene>
<evidence type="ECO:0000259" key="4">
    <source>
        <dbReference type="Pfam" id="PF14689"/>
    </source>
</evidence>
<dbReference type="GO" id="GO:0000155">
    <property type="term" value="F:phosphorelay sensor kinase activity"/>
    <property type="evidence" value="ECO:0007669"/>
    <property type="project" value="InterPro"/>
</dbReference>
<dbReference type="Proteomes" id="UP001145069">
    <property type="component" value="Unassembled WGS sequence"/>
</dbReference>
<proteinExistence type="predicted"/>
<sequence length="180" mass="21259">MNKEEEMIDLLRHYRHDWLNDVQLLLGYASMGKMEKVEAKLKEKMVEANKERMLESLAIVKTALWIIQFNWKYDNFRMDYQIETNHNLSKYDDILHQNLVLFMDTLERFTDKMELYTGVIKFIKDANNEDATLVVLSFSGEFLDVDLLERKLAEIKEFSNIQLVSSQDKLSICTVTLMCS</sequence>
<dbReference type="EMBL" id="JAMQKC010000001">
    <property type="protein sequence ID" value="MDC3415660.1"/>
    <property type="molecule type" value="Genomic_DNA"/>
</dbReference>
<evidence type="ECO:0000256" key="3">
    <source>
        <dbReference type="ARBA" id="ARBA00022777"/>
    </source>
</evidence>
<dbReference type="Gene3D" id="1.10.287.130">
    <property type="match status" value="1"/>
</dbReference>
<keyword evidence="6" id="KW-1185">Reference proteome</keyword>
<evidence type="ECO:0000313" key="6">
    <source>
        <dbReference type="Proteomes" id="UP001145069"/>
    </source>
</evidence>
<dbReference type="Gene3D" id="3.30.565.30">
    <property type="entry name" value="Sporulation initiation phosphotransferase B (SpoOB), C-terminal domain"/>
    <property type="match status" value="1"/>
</dbReference>
<keyword evidence="1" id="KW-0597">Phosphoprotein</keyword>
<protein>
    <submittedName>
        <fullName evidence="5">Spo0B domain-containing protein</fullName>
    </submittedName>
</protein>
<dbReference type="SUPFAM" id="SSF55890">
    <property type="entry name" value="Sporulation response regulatory protein Spo0B"/>
    <property type="match status" value="1"/>
</dbReference>
<evidence type="ECO:0000256" key="2">
    <source>
        <dbReference type="ARBA" id="ARBA00022679"/>
    </source>
</evidence>
<dbReference type="InterPro" id="IPR037100">
    <property type="entry name" value="Spo0B_C_sf"/>
</dbReference>
<keyword evidence="3" id="KW-0418">Kinase</keyword>
<dbReference type="AlphaFoldDB" id="A0A9X4AEY0"/>
<evidence type="ECO:0000313" key="5">
    <source>
        <dbReference type="EMBL" id="MDC3415660.1"/>
    </source>
</evidence>
<dbReference type="InterPro" id="IPR039506">
    <property type="entry name" value="SPOB_a"/>
</dbReference>
<dbReference type="RefSeq" id="WP_272444618.1">
    <property type="nucleotide sequence ID" value="NZ_JAMQKC010000001.1"/>
</dbReference>
<organism evidence="5 6">
    <name type="scientific">Aquibacillus salsiterrae</name>
    <dbReference type="NCBI Taxonomy" id="2950439"/>
    <lineage>
        <taxon>Bacteria</taxon>
        <taxon>Bacillati</taxon>
        <taxon>Bacillota</taxon>
        <taxon>Bacilli</taxon>
        <taxon>Bacillales</taxon>
        <taxon>Bacillaceae</taxon>
        <taxon>Aquibacillus</taxon>
    </lineage>
</organism>
<dbReference type="InterPro" id="IPR016120">
    <property type="entry name" value="Sig_transdc_His_kin_SpoOB"/>
</dbReference>
<dbReference type="Pfam" id="PF14689">
    <property type="entry name" value="SPOB_a"/>
    <property type="match status" value="1"/>
</dbReference>
<comment type="caution">
    <text evidence="5">The sequence shown here is derived from an EMBL/GenBank/DDBJ whole genome shotgun (WGS) entry which is preliminary data.</text>
</comment>
<name>A0A9X4AEY0_9BACI</name>